<dbReference type="PANTHER" id="PTHR22602:SF0">
    <property type="entry name" value="TRANSFERASE CAF17, MITOCHONDRIAL-RELATED"/>
    <property type="match status" value="1"/>
</dbReference>
<sequence>MNHFYCQMPNRGRVRVGGNDATRFLQDLVTGDIEAASETRAVYSCLLTAQGRFLHDFFVTKQGDDYVLECEGGARTEDLTTRLKRYKLRSAVTLDCEPAITIYAGTGPVPVGNCTDPRHGDMGWRGPTAPTNDTPADFSRWDDHRIRLCIPDGSRDLVPEQSLLMENNMDLLHGVSFTKGCFVGQEITARMYHRNLGKKLLMALSFPTTPPAAGTLIADDAGEIGEMRSSCGMIGLALIKRDAVDRIRALKIETLSEI</sequence>
<dbReference type="InterPro" id="IPR057460">
    <property type="entry name" value="CAF17_C"/>
</dbReference>
<reference evidence="4 5" key="1">
    <citation type="journal article" date="2011" name="BMC Genomics">
        <title>Genomic insights into an obligate epibiotic bacterial predator: Micavibrio aeruginosavorus ARL-13.</title>
        <authorList>
            <person name="Wang Z."/>
            <person name="Kadouri D."/>
            <person name="Wu M."/>
        </authorList>
    </citation>
    <scope>NUCLEOTIDE SEQUENCE [LARGE SCALE GENOMIC DNA]</scope>
    <source>
        <strain evidence="4 5">ARL-13</strain>
    </source>
</reference>
<evidence type="ECO:0000256" key="1">
    <source>
        <dbReference type="ARBA" id="ARBA00022946"/>
    </source>
</evidence>
<dbReference type="KEGG" id="mai:MICA_779"/>
<organism evidence="4 5">
    <name type="scientific">Micavibrio aeruginosavorus (strain ARL-13)</name>
    <dbReference type="NCBI Taxonomy" id="856793"/>
    <lineage>
        <taxon>Bacteria</taxon>
        <taxon>Pseudomonadati</taxon>
        <taxon>Bdellovibrionota</taxon>
        <taxon>Bdellovibrionia</taxon>
        <taxon>Bdellovibrionales</taxon>
        <taxon>Pseudobdellovibrionaceae</taxon>
        <taxon>Micavibrio</taxon>
    </lineage>
</organism>
<dbReference type="eggNOG" id="COG0354">
    <property type="taxonomic scope" value="Bacteria"/>
</dbReference>
<dbReference type="InterPro" id="IPR017703">
    <property type="entry name" value="YgfZ/GCV_T_CS"/>
</dbReference>
<dbReference type="SUPFAM" id="SSF103025">
    <property type="entry name" value="Folate-binding domain"/>
    <property type="match status" value="1"/>
</dbReference>
<dbReference type="Pfam" id="PF25455">
    <property type="entry name" value="Beta-barrel_CAF17_C"/>
    <property type="match status" value="1"/>
</dbReference>
<protein>
    <submittedName>
        <fullName evidence="4">Glycine cleavage T-C-terminal barrel domain protein</fullName>
    </submittedName>
</protein>
<feature type="domain" description="CAF17 C-terminal" evidence="3">
    <location>
        <begin position="199"/>
        <end position="251"/>
    </location>
</feature>
<proteinExistence type="predicted"/>
<dbReference type="STRING" id="856793.MICA_779"/>
<dbReference type="EMBL" id="CP002382">
    <property type="protein sequence ID" value="AEP09113.1"/>
    <property type="molecule type" value="Genomic_DNA"/>
</dbReference>
<dbReference type="AlphaFoldDB" id="G2KQH7"/>
<name>G2KQH7_MICAA</name>
<dbReference type="OrthoDB" id="9796287at2"/>
<evidence type="ECO:0000313" key="4">
    <source>
        <dbReference type="EMBL" id="AEP09113.1"/>
    </source>
</evidence>
<dbReference type="InterPro" id="IPR045179">
    <property type="entry name" value="YgfZ/GcvT"/>
</dbReference>
<evidence type="ECO:0000313" key="5">
    <source>
        <dbReference type="Proteomes" id="UP000009286"/>
    </source>
</evidence>
<dbReference type="HOGENOM" id="CLU_007884_7_1_5"/>
<accession>G2KQH7</accession>
<evidence type="ECO:0000259" key="3">
    <source>
        <dbReference type="Pfam" id="PF25455"/>
    </source>
</evidence>
<feature type="domain" description="GCVT N-terminal" evidence="2">
    <location>
        <begin position="10"/>
        <end position="82"/>
    </location>
</feature>
<gene>
    <name evidence="4" type="ordered locus">MICA_779</name>
</gene>
<dbReference type="NCBIfam" id="TIGR03317">
    <property type="entry name" value="ygfZ_signature"/>
    <property type="match status" value="1"/>
</dbReference>
<dbReference type="InterPro" id="IPR006222">
    <property type="entry name" value="GCVT_N"/>
</dbReference>
<dbReference type="RefSeq" id="WP_014102336.1">
    <property type="nucleotide sequence ID" value="NC_016026.1"/>
</dbReference>
<evidence type="ECO:0000259" key="2">
    <source>
        <dbReference type="Pfam" id="PF01571"/>
    </source>
</evidence>
<keyword evidence="1" id="KW-0809">Transit peptide</keyword>
<dbReference type="Gene3D" id="3.30.1360.120">
    <property type="entry name" value="Probable tRNA modification gtpase trme, domain 1"/>
    <property type="match status" value="2"/>
</dbReference>
<dbReference type="PANTHER" id="PTHR22602">
    <property type="entry name" value="TRANSFERASE CAF17, MITOCHONDRIAL-RELATED"/>
    <property type="match status" value="1"/>
</dbReference>
<dbReference type="InterPro" id="IPR027266">
    <property type="entry name" value="TrmE/GcvT-like"/>
</dbReference>
<dbReference type="GO" id="GO:0016226">
    <property type="term" value="P:iron-sulfur cluster assembly"/>
    <property type="evidence" value="ECO:0007669"/>
    <property type="project" value="TreeGrafter"/>
</dbReference>
<dbReference type="Pfam" id="PF01571">
    <property type="entry name" value="GCV_T"/>
    <property type="match status" value="1"/>
</dbReference>
<keyword evidence="5" id="KW-1185">Reference proteome</keyword>
<dbReference type="Proteomes" id="UP000009286">
    <property type="component" value="Chromosome"/>
</dbReference>